<evidence type="ECO:0000256" key="2">
    <source>
        <dbReference type="SAM" id="Phobius"/>
    </source>
</evidence>
<proteinExistence type="predicted"/>
<gene>
    <name evidence="3" type="ORF">MNB_SV-12-1841</name>
</gene>
<sequence>MSDFINILQETNSWNILLFIGVEILFWMVISAILILFLPRKYRIHKKEIFLFFLIMNVGLLVMGVVITLVMLLFGLSMATSRIHKPRYEMINFEEYTSSFPMVHSKFHEGILAIGTKHNKSISTDQKIKSLKILYNSNAQGNIGKIKLFLSDSSDETRLYAFALISASEQKLNGQIKEIKSKIDKCKDKKKLEEHQYNLAIAYWQFIFHGIANEHMVLFYTKKIEEILQEISHRANASILLGKIHLFNKRYFEAEEAFKRAIELGVNESSVATFLAEAKYEQREYSEVSKYMQNEEFTIDLRMKPLYEIWKENK</sequence>
<evidence type="ECO:0000256" key="1">
    <source>
        <dbReference type="SAM" id="Coils"/>
    </source>
</evidence>
<feature type="transmembrane region" description="Helical" evidence="2">
    <location>
        <begin position="16"/>
        <end position="38"/>
    </location>
</feature>
<accession>A0A1W1B9W9</accession>
<dbReference type="SUPFAM" id="SSF48452">
    <property type="entry name" value="TPR-like"/>
    <property type="match status" value="1"/>
</dbReference>
<keyword evidence="1" id="KW-0175">Coiled coil</keyword>
<dbReference type="Gene3D" id="1.25.40.10">
    <property type="entry name" value="Tetratricopeptide repeat domain"/>
    <property type="match status" value="1"/>
</dbReference>
<reference evidence="3" key="1">
    <citation type="submission" date="2016-10" db="EMBL/GenBank/DDBJ databases">
        <authorList>
            <person name="de Groot N.N."/>
        </authorList>
    </citation>
    <scope>NUCLEOTIDE SEQUENCE</scope>
</reference>
<dbReference type="AlphaFoldDB" id="A0A1W1B9W9"/>
<feature type="coiled-coil region" evidence="1">
    <location>
        <begin position="169"/>
        <end position="196"/>
    </location>
</feature>
<name>A0A1W1B9W9_9ZZZZ</name>
<evidence type="ECO:0000313" key="3">
    <source>
        <dbReference type="EMBL" id="SFV50218.1"/>
    </source>
</evidence>
<dbReference type="InterPro" id="IPR011990">
    <property type="entry name" value="TPR-like_helical_dom_sf"/>
</dbReference>
<keyword evidence="2" id="KW-0812">Transmembrane</keyword>
<dbReference type="InterPro" id="IPR019734">
    <property type="entry name" value="TPR_rpt"/>
</dbReference>
<keyword evidence="2" id="KW-1133">Transmembrane helix</keyword>
<organism evidence="3">
    <name type="scientific">hydrothermal vent metagenome</name>
    <dbReference type="NCBI Taxonomy" id="652676"/>
    <lineage>
        <taxon>unclassified sequences</taxon>
        <taxon>metagenomes</taxon>
        <taxon>ecological metagenomes</taxon>
    </lineage>
</organism>
<dbReference type="PROSITE" id="PS50005">
    <property type="entry name" value="TPR"/>
    <property type="match status" value="1"/>
</dbReference>
<dbReference type="EMBL" id="FPHE01000002">
    <property type="protein sequence ID" value="SFV50218.1"/>
    <property type="molecule type" value="Genomic_DNA"/>
</dbReference>
<feature type="transmembrane region" description="Helical" evidence="2">
    <location>
        <begin position="50"/>
        <end position="76"/>
    </location>
</feature>
<protein>
    <submittedName>
        <fullName evidence="3">Extracellular Matrix protein PelE</fullName>
    </submittedName>
</protein>
<keyword evidence="2" id="KW-0472">Membrane</keyword>